<dbReference type="GO" id="GO:0071978">
    <property type="term" value="P:bacterial-type flagellum-dependent swarming motility"/>
    <property type="evidence" value="ECO:0007669"/>
    <property type="project" value="TreeGrafter"/>
</dbReference>
<gene>
    <name evidence="11" type="ORF">B0X71_14205</name>
</gene>
<evidence type="ECO:0000256" key="6">
    <source>
        <dbReference type="ARBA" id="ARBA00022692"/>
    </source>
</evidence>
<keyword evidence="11" id="KW-0966">Cell projection</keyword>
<evidence type="ECO:0000256" key="7">
    <source>
        <dbReference type="ARBA" id="ARBA00022779"/>
    </source>
</evidence>
<evidence type="ECO:0000256" key="1">
    <source>
        <dbReference type="ARBA" id="ARBA00002254"/>
    </source>
</evidence>
<evidence type="ECO:0000256" key="8">
    <source>
        <dbReference type="ARBA" id="ARBA00022989"/>
    </source>
</evidence>
<protein>
    <recommendedName>
        <fullName evidence="10">Flagellar protein FliL</fullName>
    </recommendedName>
</protein>
<dbReference type="InterPro" id="IPR005503">
    <property type="entry name" value="FliL"/>
</dbReference>
<feature type="transmembrane region" description="Helical" evidence="10">
    <location>
        <begin position="6"/>
        <end position="25"/>
    </location>
</feature>
<evidence type="ECO:0000256" key="9">
    <source>
        <dbReference type="ARBA" id="ARBA00023136"/>
    </source>
</evidence>
<keyword evidence="4 10" id="KW-1003">Cell membrane</keyword>
<keyword evidence="12" id="KW-1185">Reference proteome</keyword>
<keyword evidence="11" id="KW-0969">Cilium</keyword>
<comment type="subcellular location">
    <subcellularLocation>
        <location evidence="2">Cell membrane</location>
        <topology evidence="2">Single-pass membrane protein</topology>
    </subcellularLocation>
</comment>
<proteinExistence type="inferred from homology"/>
<name>A0A1Q2L194_9BACL</name>
<evidence type="ECO:0000256" key="3">
    <source>
        <dbReference type="ARBA" id="ARBA00008281"/>
    </source>
</evidence>
<reference evidence="11 12" key="1">
    <citation type="submission" date="2017-02" db="EMBL/GenBank/DDBJ databases">
        <title>The complete genomic sequence of a novel cold adapted crude oil-degrading bacterium Planococcus qaidamina Y42.</title>
        <authorList>
            <person name="Yang R."/>
        </authorList>
    </citation>
    <scope>NUCLEOTIDE SEQUENCE [LARGE SCALE GENOMIC DNA]</scope>
    <source>
        <strain evidence="11 12">Y42</strain>
    </source>
</reference>
<keyword evidence="9 10" id="KW-0472">Membrane</keyword>
<dbReference type="EMBL" id="CP019640">
    <property type="protein sequence ID" value="AQQ54144.1"/>
    <property type="molecule type" value="Genomic_DNA"/>
</dbReference>
<accession>A0A1Q2L194</accession>
<dbReference type="GO" id="GO:0006935">
    <property type="term" value="P:chemotaxis"/>
    <property type="evidence" value="ECO:0007669"/>
    <property type="project" value="UniProtKB-KW"/>
</dbReference>
<sequence>MKNLKVIFGALAVILIIGAGAFVFFGKNAESAAKHTGVAAEELAVLSTETDTITTNLANPDSFAVVRFNILLSNKKAKEETDQRAAEVRAAAISTLAGFSKEQLIGVEGIDALEQQLTLKLESIMETGTVERVLVTEFKVQ</sequence>
<dbReference type="GO" id="GO:0005886">
    <property type="term" value="C:plasma membrane"/>
    <property type="evidence" value="ECO:0007669"/>
    <property type="project" value="UniProtKB-SubCell"/>
</dbReference>
<dbReference type="PANTHER" id="PTHR35091:SF2">
    <property type="entry name" value="FLAGELLAR PROTEIN FLIL"/>
    <property type="match status" value="1"/>
</dbReference>
<keyword evidence="5 10" id="KW-0145">Chemotaxis</keyword>
<dbReference type="Pfam" id="PF03748">
    <property type="entry name" value="FliL"/>
    <property type="match status" value="1"/>
</dbReference>
<evidence type="ECO:0000256" key="10">
    <source>
        <dbReference type="RuleBase" id="RU364125"/>
    </source>
</evidence>
<dbReference type="Proteomes" id="UP000188184">
    <property type="component" value="Chromosome"/>
</dbReference>
<dbReference type="KEGG" id="pmar:B0X71_14205"/>
<comment type="similarity">
    <text evidence="3 10">Belongs to the FliL family.</text>
</comment>
<comment type="function">
    <text evidence="1 10">Controls the rotational direction of flagella during chemotaxis.</text>
</comment>
<dbReference type="GO" id="GO:0009425">
    <property type="term" value="C:bacterial-type flagellum basal body"/>
    <property type="evidence" value="ECO:0007669"/>
    <property type="project" value="InterPro"/>
</dbReference>
<evidence type="ECO:0000256" key="2">
    <source>
        <dbReference type="ARBA" id="ARBA00004162"/>
    </source>
</evidence>
<evidence type="ECO:0000313" key="11">
    <source>
        <dbReference type="EMBL" id="AQQ54144.1"/>
    </source>
</evidence>
<keyword evidence="6 10" id="KW-0812">Transmembrane</keyword>
<evidence type="ECO:0000313" key="12">
    <source>
        <dbReference type="Proteomes" id="UP000188184"/>
    </source>
</evidence>
<keyword evidence="7 10" id="KW-0283">Flagellar rotation</keyword>
<organism evidence="11 12">
    <name type="scientific">Planococcus lenghuensis</name>
    <dbReference type="NCBI Taxonomy" id="2213202"/>
    <lineage>
        <taxon>Bacteria</taxon>
        <taxon>Bacillati</taxon>
        <taxon>Bacillota</taxon>
        <taxon>Bacilli</taxon>
        <taxon>Bacillales</taxon>
        <taxon>Caryophanaceae</taxon>
        <taxon>Planococcus</taxon>
    </lineage>
</organism>
<evidence type="ECO:0000256" key="4">
    <source>
        <dbReference type="ARBA" id="ARBA00022475"/>
    </source>
</evidence>
<dbReference type="OrthoDB" id="2381796at2"/>
<dbReference type="AlphaFoldDB" id="A0A1Q2L194"/>
<dbReference type="PANTHER" id="PTHR35091">
    <property type="entry name" value="FLAGELLAR PROTEIN FLIL"/>
    <property type="match status" value="1"/>
</dbReference>
<evidence type="ECO:0000256" key="5">
    <source>
        <dbReference type="ARBA" id="ARBA00022500"/>
    </source>
</evidence>
<keyword evidence="8 10" id="KW-1133">Transmembrane helix</keyword>
<keyword evidence="11" id="KW-0282">Flagellum</keyword>
<dbReference type="RefSeq" id="WP_077590037.1">
    <property type="nucleotide sequence ID" value="NZ_CP019640.1"/>
</dbReference>